<proteinExistence type="inferred from homology"/>
<protein>
    <recommendedName>
        <fullName evidence="8">Acetolactate synthase small subunit</fullName>
        <shortName evidence="8">AHAS</shortName>
        <shortName evidence="8">ALS</shortName>
        <ecNumber evidence="8">2.2.1.6</ecNumber>
    </recommendedName>
    <alternativeName>
        <fullName evidence="8">Acetohydroxy-acid synthase small subunit</fullName>
    </alternativeName>
</protein>
<accession>A0ABV0AC96</accession>
<dbReference type="GO" id="GO:0003984">
    <property type="term" value="F:acetolactate synthase activity"/>
    <property type="evidence" value="ECO:0007669"/>
    <property type="project" value="UniProtKB-EC"/>
</dbReference>
<keyword evidence="8 10" id="KW-0808">Transferase</keyword>
<evidence type="ECO:0000256" key="8">
    <source>
        <dbReference type="RuleBase" id="RU368092"/>
    </source>
</evidence>
<dbReference type="InterPro" id="IPR002912">
    <property type="entry name" value="ACT_dom"/>
</dbReference>
<comment type="pathway">
    <text evidence="2 8">Amino-acid biosynthesis; L-valine biosynthesis; L-valine from pyruvate: step 1/4.</text>
</comment>
<comment type="caution">
    <text evidence="10">The sequence shown here is derived from an EMBL/GenBank/DDBJ whole genome shotgun (WGS) entry which is preliminary data.</text>
</comment>
<name>A0ABV0AC96_9FLAO</name>
<sequence>MNEEIKTFTISIYTENNIGLLNRISAIFQRRHINIESLTTSQSEIEGVNRFVIVVNITESQARKIIGQFEKQVEVIRAYYHKDEETIYTESCMFKIKSALLFEEPQIQNIIKESNARIVTVNKEFFVLEKSGRRNEIESLRRDLNVFGIMQFVRAGRIAVTKDEMKVTEMLMAFNNQ</sequence>
<evidence type="ECO:0000259" key="9">
    <source>
        <dbReference type="PROSITE" id="PS51671"/>
    </source>
</evidence>
<dbReference type="PANTHER" id="PTHR30239">
    <property type="entry name" value="ACETOLACTATE SYNTHASE SMALL SUBUNIT"/>
    <property type="match status" value="1"/>
</dbReference>
<dbReference type="PANTHER" id="PTHR30239:SF0">
    <property type="entry name" value="ACETOLACTATE SYNTHASE SMALL SUBUNIT 1, CHLOROPLASTIC"/>
    <property type="match status" value="1"/>
</dbReference>
<dbReference type="EC" id="2.2.1.6" evidence="8"/>
<evidence type="ECO:0000256" key="6">
    <source>
        <dbReference type="ARBA" id="ARBA00023304"/>
    </source>
</evidence>
<evidence type="ECO:0000256" key="4">
    <source>
        <dbReference type="ARBA" id="ARBA00011744"/>
    </source>
</evidence>
<dbReference type="Gene3D" id="3.30.70.1150">
    <property type="entry name" value="ACT-like. Chain A, domain 2"/>
    <property type="match status" value="1"/>
</dbReference>
<dbReference type="NCBIfam" id="TIGR00119">
    <property type="entry name" value="acolac_sm"/>
    <property type="match status" value="1"/>
</dbReference>
<dbReference type="InterPro" id="IPR045865">
    <property type="entry name" value="ACT-like_dom_sf"/>
</dbReference>
<dbReference type="InterPro" id="IPR019455">
    <property type="entry name" value="Acetolactate_synth_ssu_C"/>
</dbReference>
<comment type="function">
    <text evidence="8">Catalyzes the conversion of 2 pyruvate molecules into acetolactate in the first common step of the biosynthetic pathway of the branched-amino acids such as leucine, isoleucine, and valine.</text>
</comment>
<evidence type="ECO:0000256" key="3">
    <source>
        <dbReference type="ARBA" id="ARBA00006341"/>
    </source>
</evidence>
<evidence type="ECO:0000256" key="7">
    <source>
        <dbReference type="ARBA" id="ARBA00048670"/>
    </source>
</evidence>
<evidence type="ECO:0000256" key="2">
    <source>
        <dbReference type="ARBA" id="ARBA00005025"/>
    </source>
</evidence>
<dbReference type="PROSITE" id="PS51671">
    <property type="entry name" value="ACT"/>
    <property type="match status" value="1"/>
</dbReference>
<evidence type="ECO:0000256" key="1">
    <source>
        <dbReference type="ARBA" id="ARBA00004974"/>
    </source>
</evidence>
<comment type="catalytic activity">
    <reaction evidence="7 8">
        <text>2 pyruvate + H(+) = (2S)-2-acetolactate + CO2</text>
        <dbReference type="Rhea" id="RHEA:25249"/>
        <dbReference type="ChEBI" id="CHEBI:15361"/>
        <dbReference type="ChEBI" id="CHEBI:15378"/>
        <dbReference type="ChEBI" id="CHEBI:16526"/>
        <dbReference type="ChEBI" id="CHEBI:58476"/>
        <dbReference type="EC" id="2.2.1.6"/>
    </reaction>
</comment>
<gene>
    <name evidence="10" type="primary">ilvN</name>
    <name evidence="10" type="ORF">VP395_13225</name>
</gene>
<keyword evidence="5 8" id="KW-0028">Amino-acid biosynthesis</keyword>
<feature type="domain" description="ACT" evidence="9">
    <location>
        <begin position="9"/>
        <end position="83"/>
    </location>
</feature>
<reference evidence="10 11" key="1">
    <citation type="submission" date="2024-01" db="EMBL/GenBank/DDBJ databases">
        <title>Mariniflexile litorale sp. nov., isolated from the shallow sediments of the Sea of Japan.</title>
        <authorList>
            <person name="Romanenko L."/>
            <person name="Bystritskaya E."/>
            <person name="Isaeva M."/>
        </authorList>
    </citation>
    <scope>NUCLEOTIDE SEQUENCE [LARGE SCALE GENOMIC DNA]</scope>
    <source>
        <strain evidence="10 11">KCTC 32427</strain>
    </source>
</reference>
<dbReference type="Pfam" id="PF22629">
    <property type="entry name" value="ACT_AHAS_ss"/>
    <property type="match status" value="1"/>
</dbReference>
<keyword evidence="6 8" id="KW-0100">Branched-chain amino acid biosynthesis</keyword>
<dbReference type="InterPro" id="IPR004789">
    <property type="entry name" value="Acetalactate_synth_ssu"/>
</dbReference>
<dbReference type="EMBL" id="JAZHYP010000007">
    <property type="protein sequence ID" value="MEN3324697.1"/>
    <property type="molecule type" value="Genomic_DNA"/>
</dbReference>
<dbReference type="Pfam" id="PF10369">
    <property type="entry name" value="ALS_ss_C"/>
    <property type="match status" value="1"/>
</dbReference>
<dbReference type="Gene3D" id="3.30.70.260">
    <property type="match status" value="1"/>
</dbReference>
<dbReference type="Proteomes" id="UP001416393">
    <property type="component" value="Unassembled WGS sequence"/>
</dbReference>
<comment type="similarity">
    <text evidence="3 8">Belongs to the acetolactate synthase small subunit family.</text>
</comment>
<evidence type="ECO:0000256" key="5">
    <source>
        <dbReference type="ARBA" id="ARBA00022605"/>
    </source>
</evidence>
<organism evidence="10 11">
    <name type="scientific">Mariniflexile soesokkakense</name>
    <dbReference type="NCBI Taxonomy" id="1343160"/>
    <lineage>
        <taxon>Bacteria</taxon>
        <taxon>Pseudomonadati</taxon>
        <taxon>Bacteroidota</taxon>
        <taxon>Flavobacteriia</taxon>
        <taxon>Flavobacteriales</taxon>
        <taxon>Flavobacteriaceae</taxon>
        <taxon>Mariniflexile</taxon>
    </lineage>
</organism>
<evidence type="ECO:0000313" key="10">
    <source>
        <dbReference type="EMBL" id="MEN3324697.1"/>
    </source>
</evidence>
<dbReference type="InterPro" id="IPR027271">
    <property type="entry name" value="Acetolactate_synth/TF_NikR_C"/>
</dbReference>
<evidence type="ECO:0000313" key="11">
    <source>
        <dbReference type="Proteomes" id="UP001416393"/>
    </source>
</evidence>
<dbReference type="CDD" id="cd04878">
    <property type="entry name" value="ACT_AHAS"/>
    <property type="match status" value="1"/>
</dbReference>
<keyword evidence="11" id="KW-1185">Reference proteome</keyword>
<dbReference type="RefSeq" id="WP_346242496.1">
    <property type="nucleotide sequence ID" value="NZ_JAZHYP010000007.1"/>
</dbReference>
<comment type="pathway">
    <text evidence="1 8">Amino-acid biosynthesis; L-isoleucine biosynthesis; L-isoleucine from 2-oxobutanoate: step 1/4.</text>
</comment>
<comment type="subunit">
    <text evidence="4 8">Dimer of large and small chains.</text>
</comment>
<dbReference type="InterPro" id="IPR039557">
    <property type="entry name" value="AHAS_ACT"/>
</dbReference>
<dbReference type="InterPro" id="IPR054480">
    <property type="entry name" value="AHAS_small-like_ACT"/>
</dbReference>
<dbReference type="SUPFAM" id="SSF55021">
    <property type="entry name" value="ACT-like"/>
    <property type="match status" value="2"/>
</dbReference>